<dbReference type="SUPFAM" id="SSF159270">
    <property type="entry name" value="YmcC-like"/>
    <property type="match status" value="1"/>
</dbReference>
<protein>
    <submittedName>
        <fullName evidence="1">YjbF family lipoprotein</fullName>
    </submittedName>
</protein>
<name>A0ABW9G4L5_9GAMM</name>
<dbReference type="PROSITE" id="PS51257">
    <property type="entry name" value="PROKAR_LIPOPROTEIN"/>
    <property type="match status" value="1"/>
</dbReference>
<dbReference type="InterPro" id="IPR021308">
    <property type="entry name" value="GfcB"/>
</dbReference>
<sequence length="221" mass="24917">MKRFQFASIGISLLISGCTSDSHMAYQTIHDAFVAPPNASISAQQLAQLPYAASYIQMRDASRALVILAKAKGDERMWVSHQKEAVVTRFGRIIRTDGLKPANIKGVHFVDGDPLRHGLTSLKLQHYQAKGYIDLMPDYQYGLPFTARYVVKGMASKMIGGHVIQLTEVDEYYELPQLGFHTVNKYWLSSRGLVRQSEQQLSPTLPPFKMTLLKPYQQDLQ</sequence>
<dbReference type="EMBL" id="JBEQCT010000002">
    <property type="protein sequence ID" value="MFM2484498.1"/>
    <property type="molecule type" value="Genomic_DNA"/>
</dbReference>
<accession>A0ABW9G4L5</accession>
<dbReference type="RefSeq" id="WP_408622677.1">
    <property type="nucleotide sequence ID" value="NZ_JBEQCT010000002.1"/>
</dbReference>
<dbReference type="Pfam" id="PF11102">
    <property type="entry name" value="YjbF"/>
    <property type="match status" value="1"/>
</dbReference>
<evidence type="ECO:0000313" key="1">
    <source>
        <dbReference type="EMBL" id="MFM2484498.1"/>
    </source>
</evidence>
<gene>
    <name evidence="1" type="ORF">ABUE30_05360</name>
</gene>
<dbReference type="Gene3D" id="2.40.360.10">
    <property type="entry name" value="YmcC-like"/>
    <property type="match status" value="1"/>
</dbReference>
<organism evidence="1 2">
    <name type="scientific">Celerinatantimonas yamalensis</name>
    <dbReference type="NCBI Taxonomy" id="559956"/>
    <lineage>
        <taxon>Bacteria</taxon>
        <taxon>Pseudomonadati</taxon>
        <taxon>Pseudomonadota</taxon>
        <taxon>Gammaproteobacteria</taxon>
        <taxon>Celerinatantimonadaceae</taxon>
        <taxon>Celerinatantimonas</taxon>
    </lineage>
</organism>
<dbReference type="InterPro" id="IPR023373">
    <property type="entry name" value="YmcC_sf"/>
</dbReference>
<reference evidence="1 2" key="1">
    <citation type="journal article" date="2013" name="Int. J. Syst. Evol. Microbiol.">
        <title>Celerinatantimonas yamalensis sp. nov., a cold-adapted diazotrophic bacterium from a cold permafrost brine.</title>
        <authorList>
            <person name="Shcherbakova V."/>
            <person name="Chuvilskaya N."/>
            <person name="Rivkina E."/>
            <person name="Demidov N."/>
            <person name="Uchaeva V."/>
            <person name="Suetin S."/>
            <person name="Suzina N."/>
            <person name="Gilichinsky D."/>
        </authorList>
    </citation>
    <scope>NUCLEOTIDE SEQUENCE [LARGE SCALE GENOMIC DNA]</scope>
    <source>
        <strain evidence="1 2">C7</strain>
    </source>
</reference>
<dbReference type="Proteomes" id="UP001629953">
    <property type="component" value="Unassembled WGS sequence"/>
</dbReference>
<evidence type="ECO:0000313" key="2">
    <source>
        <dbReference type="Proteomes" id="UP001629953"/>
    </source>
</evidence>
<keyword evidence="1" id="KW-0449">Lipoprotein</keyword>
<keyword evidence="2" id="KW-1185">Reference proteome</keyword>
<proteinExistence type="predicted"/>
<comment type="caution">
    <text evidence="1">The sequence shown here is derived from an EMBL/GenBank/DDBJ whole genome shotgun (WGS) entry which is preliminary data.</text>
</comment>